<evidence type="ECO:0000313" key="2">
    <source>
        <dbReference type="Proteomes" id="UP000028252"/>
    </source>
</evidence>
<dbReference type="PATRIC" id="fig|1232683.4.peg.4036"/>
<gene>
    <name evidence="1" type="ORF">ADIMK_4101</name>
</gene>
<evidence type="ECO:0000313" key="1">
    <source>
        <dbReference type="EMBL" id="KEA61954.1"/>
    </source>
</evidence>
<keyword evidence="2" id="KW-1185">Reference proteome</keyword>
<dbReference type="AlphaFoldDB" id="A0A081FTU9"/>
<sequence>MTLTFKFNKLKTKHITVELNSTINIFSFKQNMAEPLDLYHNKSLLLY</sequence>
<accession>A0A081FTU9</accession>
<protein>
    <submittedName>
        <fullName evidence="1">Uncharacterized protein</fullName>
    </submittedName>
</protein>
<proteinExistence type="predicted"/>
<comment type="caution">
    <text evidence="1">The sequence shown here is derived from an EMBL/GenBank/DDBJ whole genome shotgun (WGS) entry which is preliminary data.</text>
</comment>
<dbReference type="EMBL" id="JMQN01000059">
    <property type="protein sequence ID" value="KEA61954.1"/>
    <property type="molecule type" value="Genomic_DNA"/>
</dbReference>
<organism evidence="1 2">
    <name type="scientific">Marinobacterium lacunae</name>
    <dbReference type="NCBI Taxonomy" id="1232683"/>
    <lineage>
        <taxon>Bacteria</taxon>
        <taxon>Pseudomonadati</taxon>
        <taxon>Pseudomonadota</taxon>
        <taxon>Gammaproteobacteria</taxon>
        <taxon>Oceanospirillales</taxon>
        <taxon>Oceanospirillaceae</taxon>
        <taxon>Marinobacterium</taxon>
    </lineage>
</organism>
<name>A0A081FTU9_9GAMM</name>
<reference evidence="1 2" key="1">
    <citation type="submission" date="2014-04" db="EMBL/GenBank/DDBJ databases">
        <title>Marinobacterium kochiensis sp. nov., isolated from sediment sample collected from Kochi backwaters in Kerala, India.</title>
        <authorList>
            <person name="Singh A."/>
            <person name="Pinnaka A.K."/>
        </authorList>
    </citation>
    <scope>NUCLEOTIDE SEQUENCE [LARGE SCALE GENOMIC DNA]</scope>
    <source>
        <strain evidence="1 2">AK27</strain>
    </source>
</reference>
<dbReference type="Proteomes" id="UP000028252">
    <property type="component" value="Unassembled WGS sequence"/>
</dbReference>